<dbReference type="SUPFAM" id="SSF88713">
    <property type="entry name" value="Glycoside hydrolase/deacetylase"/>
    <property type="match status" value="1"/>
</dbReference>
<comment type="caution">
    <text evidence="1">The sequence shown here is derived from an EMBL/GenBank/DDBJ whole genome shotgun (WGS) entry which is preliminary data.</text>
</comment>
<keyword evidence="2" id="KW-1185">Reference proteome</keyword>
<dbReference type="Pfam" id="PF04748">
    <property type="entry name" value="Polysacc_deac_2"/>
    <property type="match status" value="1"/>
</dbReference>
<evidence type="ECO:0000313" key="1">
    <source>
        <dbReference type="EMBL" id="KLV22674.1"/>
    </source>
</evidence>
<accession>A0A0J1I9N0</accession>
<dbReference type="RefSeq" id="WP_047944210.1">
    <property type="nucleotide sequence ID" value="NZ_JAMAUJ010000011.1"/>
</dbReference>
<dbReference type="EMBL" id="LDPH01000029">
    <property type="protein sequence ID" value="KLV22674.1"/>
    <property type="molecule type" value="Genomic_DNA"/>
</dbReference>
<dbReference type="PATRIC" id="fig|1397.4.peg.2954"/>
<name>A0A0J1I9N0_NIACI</name>
<dbReference type="GO" id="GO:0005975">
    <property type="term" value="P:carbohydrate metabolic process"/>
    <property type="evidence" value="ECO:0007669"/>
    <property type="project" value="InterPro"/>
</dbReference>
<dbReference type="CDD" id="cd10936">
    <property type="entry name" value="CE4_DAC2"/>
    <property type="match status" value="1"/>
</dbReference>
<protein>
    <submittedName>
        <fullName evidence="1">Sugar deacetylase</fullName>
    </submittedName>
</protein>
<dbReference type="InterPro" id="IPR006837">
    <property type="entry name" value="Divergent_DAC"/>
</dbReference>
<organism evidence="1 2">
    <name type="scientific">Niallia circulans</name>
    <name type="common">Bacillus circulans</name>
    <dbReference type="NCBI Taxonomy" id="1397"/>
    <lineage>
        <taxon>Bacteria</taxon>
        <taxon>Bacillati</taxon>
        <taxon>Bacillota</taxon>
        <taxon>Bacilli</taxon>
        <taxon>Bacillales</taxon>
        <taxon>Bacillaceae</taxon>
        <taxon>Niallia</taxon>
    </lineage>
</organism>
<gene>
    <name evidence="1" type="ORF">ABW02_20985</name>
</gene>
<dbReference type="PANTHER" id="PTHR30105">
    <property type="entry name" value="UNCHARACTERIZED YIBQ-RELATED"/>
    <property type="match status" value="1"/>
</dbReference>
<reference evidence="1 2" key="1">
    <citation type="submission" date="2015-05" db="EMBL/GenBank/DDBJ databases">
        <title>Whole genome sequence and identification of bacterial endophytes from Costus igneus.</title>
        <authorList>
            <person name="Lee Y.P."/>
            <person name="Gan H.M."/>
            <person name="Eng W."/>
            <person name="Wheatley M.S."/>
            <person name="Caraballo A."/>
            <person name="Polter S."/>
            <person name="Savka M.A."/>
            <person name="Hudson A.O."/>
        </authorList>
    </citation>
    <scope>NUCLEOTIDE SEQUENCE [LARGE SCALE GENOMIC DNA]</scope>
    <source>
        <strain evidence="1 2">RIT379</strain>
    </source>
</reference>
<dbReference type="Gene3D" id="3.20.20.370">
    <property type="entry name" value="Glycoside hydrolase/deacetylase"/>
    <property type="match status" value="1"/>
</dbReference>
<sequence length="261" mass="29396">MKKLICFFCFFTFPLGIFAQEAAPSKNQVRKELAIVIDDFGNNMKGTDEMLNLPVPITVAIMPFLSTSKEDAIRAHKKGHEVIVHLPLEPKKGKKSWLGPGAITTDLSDQEIRKRVKDAIESIPYAVGMNHHMGSKATEDKRVMRIILEECRNHSLYYLDSKTTSNSVIKELAEEINVPYLENDLFFDHIYTSQYINKQASRLAKKLDTEQEFIAIGHVGVSGPAVVSVLKEYIPLYQKDADIVPLSTLVEGYELLDTDIP</sequence>
<dbReference type="Proteomes" id="UP000036045">
    <property type="component" value="Unassembled WGS sequence"/>
</dbReference>
<dbReference type="AlphaFoldDB" id="A0A0J1I9N0"/>
<evidence type="ECO:0000313" key="2">
    <source>
        <dbReference type="Proteomes" id="UP000036045"/>
    </source>
</evidence>
<proteinExistence type="predicted"/>
<dbReference type="PANTHER" id="PTHR30105:SF2">
    <property type="entry name" value="DIVERGENT POLYSACCHARIDE DEACETYLASE SUPERFAMILY"/>
    <property type="match status" value="1"/>
</dbReference>
<dbReference type="OrthoDB" id="9784811at2"/>
<dbReference type="InterPro" id="IPR011330">
    <property type="entry name" value="Glyco_hydro/deAcase_b/a-brl"/>
</dbReference>